<dbReference type="AlphaFoldDB" id="A0A923SNC3"/>
<gene>
    <name evidence="3" type="ORF">H8876_08285</name>
</gene>
<evidence type="ECO:0000313" key="3">
    <source>
        <dbReference type="EMBL" id="MBC5999996.1"/>
    </source>
</evidence>
<dbReference type="Proteomes" id="UP000644115">
    <property type="component" value="Unassembled WGS sequence"/>
</dbReference>
<dbReference type="Pfam" id="PF13181">
    <property type="entry name" value="TPR_8"/>
    <property type="match status" value="1"/>
</dbReference>
<dbReference type="Gene3D" id="1.25.40.10">
    <property type="entry name" value="Tetratricopeptide repeat domain"/>
    <property type="match status" value="3"/>
</dbReference>
<name>A0A923SNC3_9FIRM</name>
<reference evidence="3" key="1">
    <citation type="submission" date="2020-08" db="EMBL/GenBank/DDBJ databases">
        <authorList>
            <person name="Liu C."/>
            <person name="Sun Q."/>
        </authorList>
    </citation>
    <scope>NUCLEOTIDE SEQUENCE</scope>
    <source>
        <strain evidence="3">BX16</strain>
    </source>
</reference>
<feature type="coiled-coil region" evidence="2">
    <location>
        <begin position="205"/>
        <end position="262"/>
    </location>
</feature>
<feature type="repeat" description="TPR" evidence="1">
    <location>
        <begin position="155"/>
        <end position="188"/>
    </location>
</feature>
<proteinExistence type="predicted"/>
<protein>
    <submittedName>
        <fullName evidence="3">DUF3808 domain-containing protein</fullName>
    </submittedName>
</protein>
<dbReference type="PROSITE" id="PS50005">
    <property type="entry name" value="TPR"/>
    <property type="match status" value="2"/>
</dbReference>
<dbReference type="InterPro" id="IPR019734">
    <property type="entry name" value="TPR_rpt"/>
</dbReference>
<sequence>MCIRDSRNVEELSEDECLVVCEYVMLTGQYDQAIRICKKNRSAGSANGFWTVNLAEAYLAIGQQPFAEELIEACYKGNILLSGEDFDRIREMKARLLFQKGQAADAYEIIESLCNKYPNKMRYRLTYAAMCMISGRISEAVRIYSSLRFHVPENPFFAYELGRCMMKQEKYKRAHALFELALKNDPDFSRALYEMAQVSIDEGNLEDAKNETDLLYGKIEEKRRRYLKGQICEMEEKFREAKEIYRKLIEEERAEKKNADQDFLHSVYERYFLMREATGAVVVSQIRNLENTLKEVPDCAQLWMMLGETHEDCEVNPEQAISCYRKAHEADPYHEGALAKVIDYEIDKGNWQNALVYCERMITNTGNRDYYLVQAGCAMELGLDEAFAGDIAAYVRQGGEERETYELCSAYAMKKGNYDKAIEIYEKQLDDRASGEVPCYAEMAICLCKQGKSGEAEAVLQAAIDSGGNNPEWLYTLYEIQRSRGNFKGASRTLKRIRKNAGVTVFNDDYGELSVRLFLEEGRLAIAGKMAESLSSYDGEKLCAILYVLRGNYRSAMRLLRKLIDREPEELEYYSWMVLCQALWGKRSGAADYAKQGLKAFAEKHVSVEKLSRPDHLCQYGFFLYFAGSPQHAYEIFGRAAAAVPCHDEICSRCYEAYYGIGLCKAFDHDREASQEAFEKSLQIQPHNTVCRKLSENLLKSL</sequence>
<feature type="repeat" description="TPR" evidence="1">
    <location>
        <begin position="655"/>
        <end position="688"/>
    </location>
</feature>
<keyword evidence="1" id="KW-0802">TPR repeat</keyword>
<accession>A0A923SNC3</accession>
<organism evidence="3 4">
    <name type="scientific">Lentihominibacter faecis</name>
    <dbReference type="NCBI Taxonomy" id="2764712"/>
    <lineage>
        <taxon>Bacteria</taxon>
        <taxon>Bacillati</taxon>
        <taxon>Bacillota</taxon>
        <taxon>Clostridia</taxon>
        <taxon>Peptostreptococcales</taxon>
        <taxon>Anaerovoracaceae</taxon>
        <taxon>Lentihominibacter</taxon>
    </lineage>
</organism>
<evidence type="ECO:0000256" key="1">
    <source>
        <dbReference type="PROSITE-ProRule" id="PRU00339"/>
    </source>
</evidence>
<dbReference type="Pfam" id="PF14559">
    <property type="entry name" value="TPR_19"/>
    <property type="match status" value="2"/>
</dbReference>
<dbReference type="PANTHER" id="PTHR12558">
    <property type="entry name" value="CELL DIVISION CYCLE 16,23,27"/>
    <property type="match status" value="1"/>
</dbReference>
<dbReference type="SMART" id="SM00028">
    <property type="entry name" value="TPR"/>
    <property type="match status" value="6"/>
</dbReference>
<dbReference type="InterPro" id="IPR011990">
    <property type="entry name" value="TPR-like_helical_dom_sf"/>
</dbReference>
<comment type="caution">
    <text evidence="3">The sequence shown here is derived from an EMBL/GenBank/DDBJ whole genome shotgun (WGS) entry which is preliminary data.</text>
</comment>
<dbReference type="EMBL" id="JACRWC010000105">
    <property type="protein sequence ID" value="MBC5999996.1"/>
    <property type="molecule type" value="Genomic_DNA"/>
</dbReference>
<evidence type="ECO:0000256" key="2">
    <source>
        <dbReference type="SAM" id="Coils"/>
    </source>
</evidence>
<keyword evidence="2" id="KW-0175">Coiled coil</keyword>
<keyword evidence="4" id="KW-1185">Reference proteome</keyword>
<dbReference type="SUPFAM" id="SSF48452">
    <property type="entry name" value="TPR-like"/>
    <property type="match status" value="2"/>
</dbReference>
<evidence type="ECO:0000313" key="4">
    <source>
        <dbReference type="Proteomes" id="UP000644115"/>
    </source>
</evidence>
<dbReference type="PANTHER" id="PTHR12558:SF13">
    <property type="entry name" value="CELL DIVISION CYCLE PROTEIN 27 HOMOLOG"/>
    <property type="match status" value="1"/>
</dbReference>